<dbReference type="GO" id="GO:0005737">
    <property type="term" value="C:cytoplasm"/>
    <property type="evidence" value="ECO:0007669"/>
    <property type="project" value="TreeGrafter"/>
</dbReference>
<evidence type="ECO:0000256" key="7">
    <source>
        <dbReference type="ARBA" id="ARBA00022833"/>
    </source>
</evidence>
<evidence type="ECO:0000256" key="1">
    <source>
        <dbReference type="ARBA" id="ARBA00000900"/>
    </source>
</evidence>
<dbReference type="GO" id="GO:0061630">
    <property type="term" value="F:ubiquitin protein ligase activity"/>
    <property type="evidence" value="ECO:0007669"/>
    <property type="project" value="UniProtKB-EC"/>
</dbReference>
<dbReference type="InterPro" id="IPR013083">
    <property type="entry name" value="Znf_RING/FYVE/PHD"/>
</dbReference>
<keyword evidence="9" id="KW-1133">Transmembrane helix</keyword>
<dbReference type="Pfam" id="PF12678">
    <property type="entry name" value="zf-rbx1"/>
    <property type="match status" value="1"/>
</dbReference>
<keyword evidence="5 8" id="KW-0863">Zinc-finger</keyword>
<feature type="transmembrane region" description="Helical" evidence="9">
    <location>
        <begin position="168"/>
        <end position="189"/>
    </location>
</feature>
<keyword evidence="9" id="KW-0472">Membrane</keyword>
<evidence type="ECO:0000313" key="11">
    <source>
        <dbReference type="EMBL" id="PRQ17122.1"/>
    </source>
</evidence>
<comment type="catalytic activity">
    <reaction evidence="1">
        <text>S-ubiquitinyl-[E2 ubiquitin-conjugating enzyme]-L-cysteine + [acceptor protein]-L-lysine = [E2 ubiquitin-conjugating enzyme]-L-cysteine + N(6)-ubiquitinyl-[acceptor protein]-L-lysine.</text>
        <dbReference type="EC" id="2.3.2.27"/>
    </reaction>
</comment>
<gene>
    <name evidence="11" type="ORF">RchiOBHm_Chr7g0191591</name>
</gene>
<protein>
    <recommendedName>
        <fullName evidence="3">RING-type E3 ubiquitin transferase</fullName>
        <ecNumber evidence="3">2.3.2.27</ecNumber>
    </recommendedName>
</protein>
<keyword evidence="12" id="KW-1185">Reference proteome</keyword>
<name>A0A2P6P5E4_ROSCH</name>
<evidence type="ECO:0000256" key="3">
    <source>
        <dbReference type="ARBA" id="ARBA00012483"/>
    </source>
</evidence>
<evidence type="ECO:0000256" key="6">
    <source>
        <dbReference type="ARBA" id="ARBA00022786"/>
    </source>
</evidence>
<dbReference type="EC" id="2.3.2.27" evidence="3"/>
<comment type="pathway">
    <text evidence="2">Protein modification; protein ubiquitination.</text>
</comment>
<dbReference type="PROSITE" id="PS50089">
    <property type="entry name" value="ZF_RING_2"/>
    <property type="match status" value="1"/>
</dbReference>
<keyword evidence="4" id="KW-0479">Metal-binding</keyword>
<dbReference type="Gramene" id="PRQ17122">
    <property type="protein sequence ID" value="PRQ17122"/>
    <property type="gene ID" value="RchiOBHm_Chr7g0191591"/>
</dbReference>
<reference evidence="11 12" key="1">
    <citation type="journal article" date="2018" name="Nat. Genet.">
        <title>The Rosa genome provides new insights in the design of modern roses.</title>
        <authorList>
            <person name="Bendahmane M."/>
        </authorList>
    </citation>
    <scope>NUCLEOTIDE SEQUENCE [LARGE SCALE GENOMIC DNA]</scope>
    <source>
        <strain evidence="12">cv. Old Blush</strain>
    </source>
</reference>
<keyword evidence="6" id="KW-0833">Ubl conjugation pathway</keyword>
<keyword evidence="7" id="KW-0862">Zinc</keyword>
<evidence type="ECO:0000256" key="4">
    <source>
        <dbReference type="ARBA" id="ARBA00022723"/>
    </source>
</evidence>
<dbReference type="InterPro" id="IPR024766">
    <property type="entry name" value="Znf_RING_H2"/>
</dbReference>
<dbReference type="Gene3D" id="3.30.40.10">
    <property type="entry name" value="Zinc/RING finger domain, C3HC4 (zinc finger)"/>
    <property type="match status" value="1"/>
</dbReference>
<sequence>MAEILTELRVPEFEQPPIIDKIFMAVELADSPEWPIFCLIKDITLFHQTINLAYEVEKVRIDSLEDTVRQQQCVICKESLEHFEGVKEGIDRDQLIIISLSCSHLYHEDCIVQWLAKSQLCPICRYSMPVVKQMMPIVEQAMPVVEEAMPVVEQVAEPSKTSWGHLHWPMLLTASAGGMLTAVLVFRLLKQRQV</sequence>
<dbReference type="Proteomes" id="UP000238479">
    <property type="component" value="Chromosome 7"/>
</dbReference>
<dbReference type="PANTHER" id="PTHR15710:SF229">
    <property type="entry name" value="E3 UBIQUITIN-PROTEIN LIGASE RNF181-LIKE"/>
    <property type="match status" value="1"/>
</dbReference>
<dbReference type="EMBL" id="PDCK01000045">
    <property type="protein sequence ID" value="PRQ17122.1"/>
    <property type="molecule type" value="Genomic_DNA"/>
</dbReference>
<dbReference type="GO" id="GO:0008270">
    <property type="term" value="F:zinc ion binding"/>
    <property type="evidence" value="ECO:0007669"/>
    <property type="project" value="UniProtKB-KW"/>
</dbReference>
<dbReference type="SUPFAM" id="SSF57850">
    <property type="entry name" value="RING/U-box"/>
    <property type="match status" value="1"/>
</dbReference>
<dbReference type="PANTHER" id="PTHR15710">
    <property type="entry name" value="E3 UBIQUITIN-PROTEIN LIGASE PRAJA"/>
    <property type="match status" value="1"/>
</dbReference>
<dbReference type="InterPro" id="IPR001841">
    <property type="entry name" value="Znf_RING"/>
</dbReference>
<feature type="domain" description="RING-type" evidence="10">
    <location>
        <begin position="73"/>
        <end position="125"/>
    </location>
</feature>
<dbReference type="SMART" id="SM00184">
    <property type="entry name" value="RING"/>
    <property type="match status" value="1"/>
</dbReference>
<evidence type="ECO:0000256" key="8">
    <source>
        <dbReference type="PROSITE-ProRule" id="PRU00175"/>
    </source>
</evidence>
<proteinExistence type="predicted"/>
<evidence type="ECO:0000313" key="12">
    <source>
        <dbReference type="Proteomes" id="UP000238479"/>
    </source>
</evidence>
<evidence type="ECO:0000259" key="10">
    <source>
        <dbReference type="PROSITE" id="PS50089"/>
    </source>
</evidence>
<organism evidence="11 12">
    <name type="scientific">Rosa chinensis</name>
    <name type="common">China rose</name>
    <dbReference type="NCBI Taxonomy" id="74649"/>
    <lineage>
        <taxon>Eukaryota</taxon>
        <taxon>Viridiplantae</taxon>
        <taxon>Streptophyta</taxon>
        <taxon>Embryophyta</taxon>
        <taxon>Tracheophyta</taxon>
        <taxon>Spermatophyta</taxon>
        <taxon>Magnoliopsida</taxon>
        <taxon>eudicotyledons</taxon>
        <taxon>Gunneridae</taxon>
        <taxon>Pentapetalae</taxon>
        <taxon>rosids</taxon>
        <taxon>fabids</taxon>
        <taxon>Rosales</taxon>
        <taxon>Rosaceae</taxon>
        <taxon>Rosoideae</taxon>
        <taxon>Rosoideae incertae sedis</taxon>
        <taxon>Rosa</taxon>
    </lineage>
</organism>
<comment type="caution">
    <text evidence="11">The sequence shown here is derived from an EMBL/GenBank/DDBJ whole genome shotgun (WGS) entry which is preliminary data.</text>
</comment>
<dbReference type="AlphaFoldDB" id="A0A2P6P5E4"/>
<evidence type="ECO:0000256" key="2">
    <source>
        <dbReference type="ARBA" id="ARBA00004906"/>
    </source>
</evidence>
<evidence type="ECO:0000256" key="5">
    <source>
        <dbReference type="ARBA" id="ARBA00022771"/>
    </source>
</evidence>
<evidence type="ECO:0000256" key="9">
    <source>
        <dbReference type="SAM" id="Phobius"/>
    </source>
</evidence>
<dbReference type="GO" id="GO:0016567">
    <property type="term" value="P:protein ubiquitination"/>
    <property type="evidence" value="ECO:0007669"/>
    <property type="project" value="TreeGrafter"/>
</dbReference>
<keyword evidence="9" id="KW-0812">Transmembrane</keyword>
<accession>A0A2P6P5E4</accession>